<proteinExistence type="predicted"/>
<evidence type="ECO:0000313" key="1">
    <source>
        <dbReference type="EMBL" id="SOC55816.1"/>
    </source>
</evidence>
<reference evidence="2" key="1">
    <citation type="submission" date="2017-08" db="EMBL/GenBank/DDBJ databases">
        <authorList>
            <person name="Varghese N."/>
            <person name="Submissions S."/>
        </authorList>
    </citation>
    <scope>NUCLEOTIDE SEQUENCE [LARGE SCALE GENOMIC DNA]</scope>
    <source>
        <strain evidence="2">USBA17B2</strain>
    </source>
</reference>
<keyword evidence="2" id="KW-1185">Reference proteome</keyword>
<gene>
    <name evidence="1" type="ORF">SAMN05421879_10645</name>
</gene>
<protein>
    <submittedName>
        <fullName evidence="1">Esterase/lipase superfamily enzyme</fullName>
    </submittedName>
</protein>
<dbReference type="AlphaFoldDB" id="A0A285VRG6"/>
<dbReference type="SUPFAM" id="SSF53474">
    <property type="entry name" value="alpha/beta-Hydrolases"/>
    <property type="match status" value="1"/>
</dbReference>
<evidence type="ECO:0000313" key="2">
    <source>
        <dbReference type="Proteomes" id="UP000219688"/>
    </source>
</evidence>
<dbReference type="Proteomes" id="UP000219688">
    <property type="component" value="Unassembled WGS sequence"/>
</dbReference>
<dbReference type="RefSeq" id="WP_097188210.1">
    <property type="nucleotide sequence ID" value="NZ_OBQK01000006.1"/>
</dbReference>
<dbReference type="EMBL" id="OBQK01000006">
    <property type="protein sequence ID" value="SOC55816.1"/>
    <property type="molecule type" value="Genomic_DNA"/>
</dbReference>
<organism evidence="1 2">
    <name type="scientific">Ornithinimicrobium cerasi</name>
    <dbReference type="NCBI Taxonomy" id="2248773"/>
    <lineage>
        <taxon>Bacteria</taxon>
        <taxon>Bacillati</taxon>
        <taxon>Actinomycetota</taxon>
        <taxon>Actinomycetes</taxon>
        <taxon>Micrococcales</taxon>
        <taxon>Ornithinimicrobiaceae</taxon>
        <taxon>Ornithinimicrobium</taxon>
    </lineage>
</organism>
<dbReference type="Gene3D" id="3.40.50.1820">
    <property type="entry name" value="alpha/beta hydrolase"/>
    <property type="match status" value="1"/>
</dbReference>
<sequence length="241" mass="26911">MKSVERWYSDRMGQDITLARWGHDGVPVLALPTAGGDAEEVERHKLVDVLGDLIDAGHVRLYSCDSVAGKAMMQEHGDVAYRCWLLNQFHQAVAAEVVPAMQADSGHRLVTVTGSSIGAFNSVALLCRFPHLFRLAIAMSGTYEIERFVGGYTEDLFYATPQRFLPGMDGAGLELLRQRYVLLASGTGAWEDIEESWRMADVLGARGIPNRVDNWGPDYEHEWPTWWAMLPQYLRELLGLG</sequence>
<accession>A0A285VRG6</accession>
<name>A0A285VRG6_9MICO</name>
<dbReference type="InterPro" id="IPR029058">
    <property type="entry name" value="AB_hydrolase_fold"/>
</dbReference>